<dbReference type="SUPFAM" id="SSF50249">
    <property type="entry name" value="Nucleic acid-binding proteins"/>
    <property type="match status" value="1"/>
</dbReference>
<dbReference type="GO" id="GO:0003676">
    <property type="term" value="F:nucleic acid binding"/>
    <property type="evidence" value="ECO:0007669"/>
    <property type="project" value="InterPro"/>
</dbReference>
<dbReference type="NCBIfam" id="TIGR00237">
    <property type="entry name" value="xseA"/>
    <property type="match status" value="1"/>
</dbReference>
<evidence type="ECO:0000256" key="2">
    <source>
        <dbReference type="ARBA" id="ARBA00022722"/>
    </source>
</evidence>
<dbReference type="GO" id="GO:0006308">
    <property type="term" value="P:DNA catabolic process"/>
    <property type="evidence" value="ECO:0007669"/>
    <property type="project" value="InterPro"/>
</dbReference>
<dbReference type="Pfam" id="PF13742">
    <property type="entry name" value="tRNA_anti_2"/>
    <property type="match status" value="1"/>
</dbReference>
<dbReference type="Pfam" id="PF02601">
    <property type="entry name" value="Exonuc_VII_L"/>
    <property type="match status" value="2"/>
</dbReference>
<feature type="domain" description="OB-fold nucleic acid binding" evidence="6">
    <location>
        <begin position="6"/>
        <end position="97"/>
    </location>
</feature>
<keyword evidence="3" id="KW-0378">Hydrolase</keyword>
<evidence type="ECO:0000256" key="1">
    <source>
        <dbReference type="ARBA" id="ARBA00022490"/>
    </source>
</evidence>
<comment type="caution">
    <text evidence="7">The sequence shown here is derived from an EMBL/GenBank/DDBJ whole genome shotgun (WGS) entry which is preliminary data.</text>
</comment>
<sequence length="372" mass="40440">MALIYGVSQVTAYLRDLLAYDGLLSDVWIEGEIANLRRQGSGHSYFTLRDSNSTLRCVLFRNSRGAAHLQDGAAVVAHGRVTLYEVRGDLQLVADVIQPEGVGELQMRLEQLKAQLEREGLFEESRKRPLPAFPRRIGVVTSPTGAVWQDIRTVISRRFSLVELALAPAMVQGDSAAETIVEGLEALNGEGDIDAIIVARGGGSLEDLWPFNEEAVARAVFSSRVPVVSAVGHETDFTVCDLVADVRAPTPSAAAEMVVPDRMELLQRVGRSIPDIDQIRLRVDDQLDAARTLLAHRVELSRGQVDLLGTALRTLSPLDTLRRGYAIVVDRETGTVVSKARDTQPGGSLDITLNEGTIAVVVQEVPSNPVEH</sequence>
<evidence type="ECO:0000259" key="5">
    <source>
        <dbReference type="Pfam" id="PF02601"/>
    </source>
</evidence>
<feature type="domain" description="Exonuclease VII large subunit C-terminal" evidence="5">
    <location>
        <begin position="121"/>
        <end position="270"/>
    </location>
</feature>
<dbReference type="GO" id="GO:0008855">
    <property type="term" value="F:exodeoxyribonuclease VII activity"/>
    <property type="evidence" value="ECO:0007669"/>
    <property type="project" value="InterPro"/>
</dbReference>
<dbReference type="GO" id="GO:0009318">
    <property type="term" value="C:exodeoxyribonuclease VII complex"/>
    <property type="evidence" value="ECO:0007669"/>
    <property type="project" value="InterPro"/>
</dbReference>
<protein>
    <submittedName>
        <fullName evidence="7">Exodeoxyribonuclease 7 large subunit</fullName>
    </submittedName>
</protein>
<dbReference type="PANTHER" id="PTHR30008">
    <property type="entry name" value="EXODEOXYRIBONUCLEASE 7 LARGE SUBUNIT"/>
    <property type="match status" value="1"/>
</dbReference>
<keyword evidence="2" id="KW-0540">Nuclease</keyword>
<accession>A0AA35RJR0</accession>
<evidence type="ECO:0000313" key="8">
    <source>
        <dbReference type="Proteomes" id="UP001174909"/>
    </source>
</evidence>
<dbReference type="InterPro" id="IPR020579">
    <property type="entry name" value="Exonuc_VII_lsu_C"/>
</dbReference>
<dbReference type="InterPro" id="IPR012340">
    <property type="entry name" value="NA-bd_OB-fold"/>
</dbReference>
<evidence type="ECO:0000256" key="4">
    <source>
        <dbReference type="ARBA" id="ARBA00022839"/>
    </source>
</evidence>
<feature type="domain" description="Exonuclease VII large subunit C-terminal" evidence="5">
    <location>
        <begin position="278"/>
        <end position="359"/>
    </location>
</feature>
<dbReference type="InterPro" id="IPR025824">
    <property type="entry name" value="OB-fold_nuc-bd_dom"/>
</dbReference>
<proteinExistence type="inferred from homology"/>
<dbReference type="PANTHER" id="PTHR30008:SF0">
    <property type="entry name" value="EXODEOXYRIBONUCLEASE 7 LARGE SUBUNIT"/>
    <property type="match status" value="1"/>
</dbReference>
<evidence type="ECO:0000259" key="6">
    <source>
        <dbReference type="Pfam" id="PF13742"/>
    </source>
</evidence>
<dbReference type="AlphaFoldDB" id="A0AA35RJR0"/>
<dbReference type="CDD" id="cd04489">
    <property type="entry name" value="ExoVII_LU_OBF"/>
    <property type="match status" value="1"/>
</dbReference>
<evidence type="ECO:0000256" key="3">
    <source>
        <dbReference type="ARBA" id="ARBA00022801"/>
    </source>
</evidence>
<organism evidence="7 8">
    <name type="scientific">Geodia barretti</name>
    <name type="common">Barrett's horny sponge</name>
    <dbReference type="NCBI Taxonomy" id="519541"/>
    <lineage>
        <taxon>Eukaryota</taxon>
        <taxon>Metazoa</taxon>
        <taxon>Porifera</taxon>
        <taxon>Demospongiae</taxon>
        <taxon>Heteroscleromorpha</taxon>
        <taxon>Tetractinellida</taxon>
        <taxon>Astrophorina</taxon>
        <taxon>Geodiidae</taxon>
        <taxon>Geodia</taxon>
    </lineage>
</organism>
<keyword evidence="8" id="KW-1185">Reference proteome</keyword>
<dbReference type="InterPro" id="IPR003753">
    <property type="entry name" value="Exonuc_VII_L"/>
</dbReference>
<gene>
    <name evidence="7" type="ORF">GBAR_LOCUS8167</name>
</gene>
<evidence type="ECO:0000313" key="7">
    <source>
        <dbReference type="EMBL" id="CAI8012779.1"/>
    </source>
</evidence>
<dbReference type="EMBL" id="CASHTH010001216">
    <property type="protein sequence ID" value="CAI8012779.1"/>
    <property type="molecule type" value="Genomic_DNA"/>
</dbReference>
<keyword evidence="1" id="KW-0963">Cytoplasm</keyword>
<dbReference type="Gene3D" id="2.40.50.140">
    <property type="entry name" value="Nucleic acid-binding proteins"/>
    <property type="match status" value="1"/>
</dbReference>
<reference evidence="7" key="1">
    <citation type="submission" date="2023-03" db="EMBL/GenBank/DDBJ databases">
        <authorList>
            <person name="Steffen K."/>
            <person name="Cardenas P."/>
        </authorList>
    </citation>
    <scope>NUCLEOTIDE SEQUENCE</scope>
</reference>
<keyword evidence="4" id="KW-0269">Exonuclease</keyword>
<name>A0AA35RJR0_GEOBA</name>
<dbReference type="HAMAP" id="MF_00378">
    <property type="entry name" value="Exonuc_7_L"/>
    <property type="match status" value="1"/>
</dbReference>
<dbReference type="Proteomes" id="UP001174909">
    <property type="component" value="Unassembled WGS sequence"/>
</dbReference>